<evidence type="ECO:0000313" key="2">
    <source>
        <dbReference type="EMBL" id="GGH90826.1"/>
    </source>
</evidence>
<dbReference type="Proteomes" id="UP000637774">
    <property type="component" value="Unassembled WGS sequence"/>
</dbReference>
<keyword evidence="1" id="KW-1133">Transmembrane helix</keyword>
<accession>A0ABQ2AG11</accession>
<comment type="caution">
    <text evidence="2">The sequence shown here is derived from an EMBL/GenBank/DDBJ whole genome shotgun (WGS) entry which is preliminary data.</text>
</comment>
<keyword evidence="1" id="KW-0812">Transmembrane</keyword>
<organism evidence="2 3">
    <name type="scientific">Hymenobacter frigidus</name>
    <dbReference type="NCBI Taxonomy" id="1524095"/>
    <lineage>
        <taxon>Bacteria</taxon>
        <taxon>Pseudomonadati</taxon>
        <taxon>Bacteroidota</taxon>
        <taxon>Cytophagia</taxon>
        <taxon>Cytophagales</taxon>
        <taxon>Hymenobacteraceae</taxon>
        <taxon>Hymenobacter</taxon>
    </lineage>
</organism>
<evidence type="ECO:0000256" key="1">
    <source>
        <dbReference type="SAM" id="Phobius"/>
    </source>
</evidence>
<proteinExistence type="predicted"/>
<dbReference type="EMBL" id="BMGY01000059">
    <property type="protein sequence ID" value="GGH90826.1"/>
    <property type="molecule type" value="Genomic_DNA"/>
</dbReference>
<keyword evidence="1" id="KW-0472">Membrane</keyword>
<gene>
    <name evidence="2" type="ORF">GCM10011495_37560</name>
</gene>
<keyword evidence="3" id="KW-1185">Reference proteome</keyword>
<reference evidence="3" key="1">
    <citation type="journal article" date="2019" name="Int. J. Syst. Evol. Microbiol.">
        <title>The Global Catalogue of Microorganisms (GCM) 10K type strain sequencing project: providing services to taxonomists for standard genome sequencing and annotation.</title>
        <authorList>
            <consortium name="The Broad Institute Genomics Platform"/>
            <consortium name="The Broad Institute Genome Sequencing Center for Infectious Disease"/>
            <person name="Wu L."/>
            <person name="Ma J."/>
        </authorList>
    </citation>
    <scope>NUCLEOTIDE SEQUENCE [LARGE SCALE GENOMIC DNA]</scope>
    <source>
        <strain evidence="3">CGMCC 1.14966</strain>
    </source>
</reference>
<protein>
    <submittedName>
        <fullName evidence="2">Uncharacterized protein</fullName>
    </submittedName>
</protein>
<feature type="transmembrane region" description="Helical" evidence="1">
    <location>
        <begin position="50"/>
        <end position="73"/>
    </location>
</feature>
<sequence length="74" mass="7883">MPLETKYYPGLGVVAAVGYEICQRKSLAIDLKTKIIYRNVAMQEGKTNGVAMAVLPGVSLLISPAPIPVLAALR</sequence>
<evidence type="ECO:0000313" key="3">
    <source>
        <dbReference type="Proteomes" id="UP000637774"/>
    </source>
</evidence>
<name>A0ABQ2AG11_9BACT</name>